<comment type="caution">
    <text evidence="2">The sequence shown here is derived from an EMBL/GenBank/DDBJ whole genome shotgun (WGS) entry which is preliminary data.</text>
</comment>
<organism evidence="2 3">
    <name type="scientific">Actinokineospora bangkokensis</name>
    <dbReference type="NCBI Taxonomy" id="1193682"/>
    <lineage>
        <taxon>Bacteria</taxon>
        <taxon>Bacillati</taxon>
        <taxon>Actinomycetota</taxon>
        <taxon>Actinomycetes</taxon>
        <taxon>Pseudonocardiales</taxon>
        <taxon>Pseudonocardiaceae</taxon>
        <taxon>Actinokineospora</taxon>
    </lineage>
</organism>
<dbReference type="AlphaFoldDB" id="A0A1Q9LDZ6"/>
<evidence type="ECO:0000313" key="2">
    <source>
        <dbReference type="EMBL" id="OLR90236.1"/>
    </source>
</evidence>
<dbReference type="EMBL" id="MKQR01000028">
    <property type="protein sequence ID" value="OLR90236.1"/>
    <property type="molecule type" value="Genomic_DNA"/>
</dbReference>
<evidence type="ECO:0000313" key="3">
    <source>
        <dbReference type="Proteomes" id="UP000186040"/>
    </source>
</evidence>
<evidence type="ECO:0000259" key="1">
    <source>
        <dbReference type="Pfam" id="PF09860"/>
    </source>
</evidence>
<dbReference type="InterPro" id="IPR018656">
    <property type="entry name" value="DUF2087"/>
</dbReference>
<dbReference type="RefSeq" id="WP_075978442.1">
    <property type="nucleotide sequence ID" value="NZ_MKQR01000028.1"/>
</dbReference>
<dbReference type="OrthoDB" id="529288at2"/>
<accession>A0A1Q9LDZ6</accession>
<dbReference type="Proteomes" id="UP000186040">
    <property type="component" value="Unassembled WGS sequence"/>
</dbReference>
<dbReference type="InterPro" id="IPR036388">
    <property type="entry name" value="WH-like_DNA-bd_sf"/>
</dbReference>
<dbReference type="Gene3D" id="1.10.10.10">
    <property type="entry name" value="Winged helix-like DNA-binding domain superfamily/Winged helix DNA-binding domain"/>
    <property type="match status" value="1"/>
</dbReference>
<proteinExistence type="predicted"/>
<name>A0A1Q9LDZ6_9PSEU</name>
<keyword evidence="3" id="KW-1185">Reference proteome</keyword>
<gene>
    <name evidence="2" type="ORF">BJP25_04595</name>
</gene>
<feature type="domain" description="DUF2087" evidence="1">
    <location>
        <begin position="101"/>
        <end position="171"/>
    </location>
</feature>
<sequence length="184" mass="19367">MEAADVARLLAEPDRLAVFAAAALGARDLAAVAAATGLAPAAAAKALGKLQDGGLLDGCAVRVEAIKAAARAAAAPRPVEDHGYADPATEAVVRTFVQDGRLTGFPAHAGKRRTVLEHVAQTFTPGVRYSEKEVNALLRAWTAGTPTDHATLRRYLVDHNLLTRDTTAYWRSGAWVDVDHPGPE</sequence>
<dbReference type="Pfam" id="PF09860">
    <property type="entry name" value="DUF2087"/>
    <property type="match status" value="1"/>
</dbReference>
<reference evidence="2 3" key="1">
    <citation type="submission" date="2016-10" db="EMBL/GenBank/DDBJ databases">
        <title>The Draft Genome Sequence of Actinokineospora bangkokensis 44EHWT reveals the biosynthetic pathway of antifungal compounds Thailandins with unusual extender unit butylmalonyl-CoA.</title>
        <authorList>
            <person name="Greule A."/>
            <person name="Intra B."/>
            <person name="Flemming S."/>
            <person name="Rommel M.G."/>
            <person name="Panbangred W."/>
            <person name="Bechthold A."/>
        </authorList>
    </citation>
    <scope>NUCLEOTIDE SEQUENCE [LARGE SCALE GENOMIC DNA]</scope>
    <source>
        <strain evidence="2 3">44EHW</strain>
    </source>
</reference>
<protein>
    <recommendedName>
        <fullName evidence="1">DUF2087 domain-containing protein</fullName>
    </recommendedName>
</protein>